<reference evidence="1 2" key="1">
    <citation type="journal article" date="2007" name="Science">
        <title>Genomic minimalism in the early diverging intestinal parasite Giardia lamblia.</title>
        <authorList>
            <person name="Morrison H.G."/>
            <person name="McArthur A.G."/>
            <person name="Gillin F.D."/>
            <person name="Aley S.B."/>
            <person name="Adam R.D."/>
            <person name="Olsen G.J."/>
            <person name="Best A.A."/>
            <person name="Cande W.Z."/>
            <person name="Chen F."/>
            <person name="Cipriano M.J."/>
            <person name="Davids B.J."/>
            <person name="Dawson S.C."/>
            <person name="Elmendorf H.G."/>
            <person name="Hehl A.B."/>
            <person name="Holder M.E."/>
            <person name="Huse S.M."/>
            <person name="Kim U.U."/>
            <person name="Lasek-Nesselquist E."/>
            <person name="Manning G."/>
            <person name="Nigam A."/>
            <person name="Nixon J.E."/>
            <person name="Palm D."/>
            <person name="Passamaneck N.E."/>
            <person name="Prabhu A."/>
            <person name="Reich C.I."/>
            <person name="Reiner D.S."/>
            <person name="Samuelson J."/>
            <person name="Svard S.G."/>
            <person name="Sogin M.L."/>
        </authorList>
    </citation>
    <scope>NUCLEOTIDE SEQUENCE [LARGE SCALE GENOMIC DNA]</scope>
    <source>
        <strain evidence="1 2">WB C6</strain>
    </source>
</reference>
<organism evidence="1 2">
    <name type="scientific">Giardia intestinalis (strain ATCC 50803 / WB clone C6)</name>
    <name type="common">Giardia lamblia</name>
    <dbReference type="NCBI Taxonomy" id="184922"/>
    <lineage>
        <taxon>Eukaryota</taxon>
        <taxon>Metamonada</taxon>
        <taxon>Diplomonadida</taxon>
        <taxon>Hexamitidae</taxon>
        <taxon>Giardiinae</taxon>
        <taxon>Giardia</taxon>
    </lineage>
</organism>
<keyword evidence="2" id="KW-1185">Reference proteome</keyword>
<dbReference type="RefSeq" id="XP_001704430.1">
    <property type="nucleotide sequence ID" value="XM_001704378.1"/>
</dbReference>
<dbReference type="KEGG" id="gla:GL50803_009573"/>
<accession>A8BWK0</accession>
<gene>
    <name evidence="1" type="ORF">GL50803_009573</name>
</gene>
<proteinExistence type="predicted"/>
<dbReference type="VEuPathDB" id="GiardiaDB:GL50803_9573"/>
<evidence type="ECO:0000313" key="2">
    <source>
        <dbReference type="Proteomes" id="UP000001548"/>
    </source>
</evidence>
<dbReference type="GeneID" id="5697300"/>
<name>A8BWK0_GIAIC</name>
<dbReference type="AlphaFoldDB" id="A8BWK0"/>
<protein>
    <submittedName>
        <fullName evidence="1">Uncharacterized protein</fullName>
    </submittedName>
</protein>
<dbReference type="EMBL" id="AACB03000002">
    <property type="protein sequence ID" value="KAE8304070.1"/>
    <property type="molecule type" value="Genomic_DNA"/>
</dbReference>
<evidence type="ECO:0000313" key="1">
    <source>
        <dbReference type="EMBL" id="KAE8304070.1"/>
    </source>
</evidence>
<comment type="caution">
    <text evidence="1">The sequence shown here is derived from an EMBL/GenBank/DDBJ whole genome shotgun (WGS) entry which is preliminary data.</text>
</comment>
<dbReference type="HOGENOM" id="CLU_363488_0_0_1"/>
<dbReference type="OMA" id="ACICNSK"/>
<dbReference type="Proteomes" id="UP000001548">
    <property type="component" value="Unassembled WGS sequence"/>
</dbReference>
<sequence length="769" mass="87331">MLPQADPQAHLLRVDAIMNQHVYWSGLRDDGEPPLIVDFDTLVRDKNTSNEVSQSTRVATEVFLKPDNILQLLDLAFPPESPSDLTPLAFDIFSAFPSNPAIMDACFSSEEILVRVFTLLHYYVNSPVASPALNSAVFKGRQELIDGLSLFILTGLKKQERLSSVIDLFTNDKALLNKWLACICNSKAQDVFLFFLTNYQTRTDAMTKKIADLCASHCVIRNFVREVAGITLPDMTGTVVSAGTKNNDMDRSKATMEDKLKSFSRLAIGNKISSYTRAEAYSTILATILRCNVPYLCDQIFDHYRLILDKYLFISTSSKSMTELSDMLMTLKICGQVIIHMLRYLVVRSVALHYKEFRKIHSTPQLSDEFIKERNDYFNTAISHLIYSIEEEVKCTSVSTENIDGGKTLVAKTRKYELQHYDNEALDEFEAKYTHKFITIVTTLAEALSFIDRCASENRTTTDDQVSRALQVASYLYLFYTSHAIGVANSSKVVMQFFDDAGDTDDVQSDLALRKIVLMEETSIGEFMWSDMYTDTVFSVDDVMNYNYGDCLNWKQLPLIISPFFLYSHIVRSNRLCTILNIMRNYKESTVIQSVGVRIISGIIELGVSLSPKNTSLLEHTITRLCLFYLKDVKKNEDEVPCELSADKSKLRTVSYVVALRSIFRETMRFCTKVNSMMLMAIKYDYYAVDMDCLNDYIPDADAPVLVPRTFAEFRESKDIKYPKAHALLCEHSLFAKCVEALIHETDLHTPLSDEAPYSLNANMTTAWL</sequence>